<dbReference type="InterPro" id="IPR029052">
    <property type="entry name" value="Metallo-depent_PP-like"/>
</dbReference>
<dbReference type="AlphaFoldDB" id="A0A7C4CEV6"/>
<dbReference type="Pfam" id="PF00149">
    <property type="entry name" value="Metallophos"/>
    <property type="match status" value="1"/>
</dbReference>
<protein>
    <submittedName>
        <fullName evidence="3">Metallophosphoesterase family protein</fullName>
    </submittedName>
</protein>
<reference evidence="3" key="1">
    <citation type="journal article" date="2020" name="mSystems">
        <title>Genome- and Community-Level Interaction Insights into Carbon Utilization and Element Cycling Functions of Hydrothermarchaeota in Hydrothermal Sediment.</title>
        <authorList>
            <person name="Zhou Z."/>
            <person name="Liu Y."/>
            <person name="Xu W."/>
            <person name="Pan J."/>
            <person name="Luo Z.H."/>
            <person name="Li M."/>
        </authorList>
    </citation>
    <scope>NUCLEOTIDE SEQUENCE [LARGE SCALE GENOMIC DNA]</scope>
    <source>
        <strain evidence="3">SpSt-488</strain>
    </source>
</reference>
<dbReference type="GO" id="GO:0046872">
    <property type="term" value="F:metal ion binding"/>
    <property type="evidence" value="ECO:0007669"/>
    <property type="project" value="InterPro"/>
</dbReference>
<dbReference type="SUPFAM" id="SSF49363">
    <property type="entry name" value="Purple acid phosphatase, N-terminal domain"/>
    <property type="match status" value="1"/>
</dbReference>
<dbReference type="GO" id="GO:0003993">
    <property type="term" value="F:acid phosphatase activity"/>
    <property type="evidence" value="ECO:0007669"/>
    <property type="project" value="InterPro"/>
</dbReference>
<evidence type="ECO:0000256" key="1">
    <source>
        <dbReference type="ARBA" id="ARBA00022729"/>
    </source>
</evidence>
<feature type="domain" description="Calcineurin-like phosphoesterase" evidence="2">
    <location>
        <begin position="157"/>
        <end position="312"/>
    </location>
</feature>
<gene>
    <name evidence="3" type="ORF">ENS41_08295</name>
</gene>
<dbReference type="InterPro" id="IPR008963">
    <property type="entry name" value="Purple_acid_Pase-like_N"/>
</dbReference>
<dbReference type="PANTHER" id="PTHR22953:SF153">
    <property type="entry name" value="PURPLE ACID PHOSPHATASE"/>
    <property type="match status" value="1"/>
</dbReference>
<dbReference type="Gene3D" id="3.60.21.10">
    <property type="match status" value="1"/>
</dbReference>
<sequence length="477" mass="53299">MNARIRPSMTTRDVQTLRIMPSLSTVRCVVILAFLAVASVKAEFVKEPYLQSMTDSSVVVCWQTAMPQPGKVIYGLTTGYGQVTEHLDSTSSHELLLTELISDTLYHFRAISGSDSSADLTFHTPVTPAGRFRFIVYGDNRTDSAAHQSVVDRMMLTTPAPRLLVNVGDLTEDGTSVQYQTFFNIERYLLSRMPLFPAMGNHDARNLANWFSLFALPGNERWYSFRYGNSAFHCVDTESDFAPASEQYEWLLAELRSDSADSSIRYVFVYLHKPPYTTNRAHLPDIEVQQYLCPLFERYGVAAVFAGHVHAYEHSYVNGVHYVITGGGGAPLHMNWNPPDSWTVYREATYQFTVVDVERDSVVVHSVRPDGSEFDRFVVLSSGPVQEGPDSRLSSWARAGVNPFRGAAKVCLELSRPGRVSLTVLDPAGRQVGSRLEEFLTAGRHELVWQPPAGARGPLFGVLATPQGQRVLRFLRF</sequence>
<proteinExistence type="predicted"/>
<dbReference type="SUPFAM" id="SSF56300">
    <property type="entry name" value="Metallo-dependent phosphatases"/>
    <property type="match status" value="1"/>
</dbReference>
<organism evidence="3">
    <name type="scientific">candidate division WOR-3 bacterium</name>
    <dbReference type="NCBI Taxonomy" id="2052148"/>
    <lineage>
        <taxon>Bacteria</taxon>
        <taxon>Bacteria division WOR-3</taxon>
    </lineage>
</organism>
<accession>A0A7C4CEV6</accession>
<keyword evidence="1" id="KW-0732">Signal</keyword>
<comment type="caution">
    <text evidence="3">The sequence shown here is derived from an EMBL/GenBank/DDBJ whole genome shotgun (WGS) entry which is preliminary data.</text>
</comment>
<dbReference type="EMBL" id="DSUT01000176">
    <property type="protein sequence ID" value="HGK28924.1"/>
    <property type="molecule type" value="Genomic_DNA"/>
</dbReference>
<evidence type="ECO:0000259" key="2">
    <source>
        <dbReference type="Pfam" id="PF00149"/>
    </source>
</evidence>
<dbReference type="InterPro" id="IPR039331">
    <property type="entry name" value="PAPs-like"/>
</dbReference>
<dbReference type="PANTHER" id="PTHR22953">
    <property type="entry name" value="ACID PHOSPHATASE RELATED"/>
    <property type="match status" value="1"/>
</dbReference>
<name>A0A7C4CEV6_UNCW3</name>
<evidence type="ECO:0000313" key="3">
    <source>
        <dbReference type="EMBL" id="HGK28924.1"/>
    </source>
</evidence>
<dbReference type="InterPro" id="IPR004843">
    <property type="entry name" value="Calcineurin-like_PHP"/>
</dbReference>